<feature type="transmembrane region" description="Helical" evidence="1">
    <location>
        <begin position="6"/>
        <end position="23"/>
    </location>
</feature>
<dbReference type="Pfam" id="PF19865">
    <property type="entry name" value="DUF6338"/>
    <property type="match status" value="1"/>
</dbReference>
<keyword evidence="1" id="KW-0812">Transmembrane</keyword>
<evidence type="ECO:0000313" key="2">
    <source>
        <dbReference type="EMBL" id="MDM7488689.1"/>
    </source>
</evidence>
<keyword evidence="1" id="KW-1133">Transmembrane helix</keyword>
<evidence type="ECO:0000313" key="3">
    <source>
        <dbReference type="Proteomes" id="UP001233164"/>
    </source>
</evidence>
<keyword evidence="1" id="KW-0472">Membrane</keyword>
<sequence length="249" mass="27668">MTIPANIAVVLLLFTLVPGWLYSRLERKIRPPADTSALEELLETLAAGLGTTGVAIVLVTFVPNGWPSFVANREELVKQGSTYVRSNASAMVYTVALILIIACFIAWGIYRVRRTFHTAEYVPDGNVWIHSLGNRPKDTVPWVGVEMKDGRLVEGLLYSYTLTHKDNEERDIALAGRIRVTHKGAAPAWRDDIDRVVLPATEINLITRRLERIPVIPADDPGGEQSTARKKSISNIGRSVWDYIKACGY</sequence>
<keyword evidence="3" id="KW-1185">Reference proteome</keyword>
<proteinExistence type="predicted"/>
<protein>
    <submittedName>
        <fullName evidence="2">DUF6338 family protein</fullName>
    </submittedName>
</protein>
<feature type="transmembrane region" description="Helical" evidence="1">
    <location>
        <begin position="90"/>
        <end position="110"/>
    </location>
</feature>
<organism evidence="2 3">
    <name type="scientific">Rhodococcus indonesiensis</name>
    <dbReference type="NCBI Taxonomy" id="3055869"/>
    <lineage>
        <taxon>Bacteria</taxon>
        <taxon>Bacillati</taxon>
        <taxon>Actinomycetota</taxon>
        <taxon>Actinomycetes</taxon>
        <taxon>Mycobacteriales</taxon>
        <taxon>Nocardiaceae</taxon>
        <taxon>Rhodococcus</taxon>
    </lineage>
</organism>
<name>A0ABT7RM18_9NOCA</name>
<feature type="transmembrane region" description="Helical" evidence="1">
    <location>
        <begin position="44"/>
        <end position="66"/>
    </location>
</feature>
<dbReference type="InterPro" id="IPR045919">
    <property type="entry name" value="DUF6338"/>
</dbReference>
<gene>
    <name evidence="2" type="ORF">QT969_10340</name>
</gene>
<comment type="caution">
    <text evidence="2">The sequence shown here is derived from an EMBL/GenBank/DDBJ whole genome shotgun (WGS) entry which is preliminary data.</text>
</comment>
<reference evidence="2 3" key="1">
    <citation type="submission" date="2023-06" db="EMBL/GenBank/DDBJ databases">
        <title>Rhodococcus indonesiensis sp. nov a new member of the Rhodococcus ruber lineage isolated from a sediment of neutral hot spring.</title>
        <authorList>
            <person name="Kusuma A.B."/>
            <person name="Fenylestari G."/>
            <person name="Ammar F."/>
            <person name="Nouioui I."/>
            <person name="Goodfellow M."/>
        </authorList>
    </citation>
    <scope>NUCLEOTIDE SEQUENCE [LARGE SCALE GENOMIC DNA]</scope>
    <source>
        <strain evidence="2 3">CSLK01-03</strain>
    </source>
</reference>
<dbReference type="RefSeq" id="WP_289378752.1">
    <property type="nucleotide sequence ID" value="NZ_JAUBOF010000027.1"/>
</dbReference>
<accession>A0ABT7RM18</accession>
<dbReference type="Proteomes" id="UP001233164">
    <property type="component" value="Unassembled WGS sequence"/>
</dbReference>
<evidence type="ECO:0000256" key="1">
    <source>
        <dbReference type="SAM" id="Phobius"/>
    </source>
</evidence>
<dbReference type="EMBL" id="JAUBOF010000027">
    <property type="protein sequence ID" value="MDM7488689.1"/>
    <property type="molecule type" value="Genomic_DNA"/>
</dbReference>